<evidence type="ECO:0000256" key="10">
    <source>
        <dbReference type="ARBA" id="ARBA00022840"/>
    </source>
</evidence>
<dbReference type="PROSITE" id="PS00211">
    <property type="entry name" value="ABC_TRANSPORTER_1"/>
    <property type="match status" value="1"/>
</dbReference>
<keyword evidence="11" id="KW-1278">Translocase</keyword>
<dbReference type="SMART" id="SM00382">
    <property type="entry name" value="AAA"/>
    <property type="match status" value="1"/>
</dbReference>
<dbReference type="AlphaFoldDB" id="A0A2U8Q250"/>
<gene>
    <name evidence="18" type="primary">lptB</name>
    <name evidence="18" type="ORF">CIT40_31815</name>
</gene>
<dbReference type="InterPro" id="IPR003593">
    <property type="entry name" value="AAA+_ATPase"/>
</dbReference>
<evidence type="ECO:0000256" key="16">
    <source>
        <dbReference type="SAM" id="MobiDB-lite"/>
    </source>
</evidence>
<keyword evidence="8" id="KW-0997">Cell inner membrane</keyword>
<organism evidence="18 19">
    <name type="scientific">Bradyrhizobium amphicarpaeae</name>
    <dbReference type="NCBI Taxonomy" id="1404768"/>
    <lineage>
        <taxon>Bacteria</taxon>
        <taxon>Pseudomonadati</taxon>
        <taxon>Pseudomonadota</taxon>
        <taxon>Alphaproteobacteria</taxon>
        <taxon>Hyphomicrobiales</taxon>
        <taxon>Nitrobacteraceae</taxon>
        <taxon>Bradyrhizobium</taxon>
    </lineage>
</organism>
<sequence length="340" mass="37551">MVDLFSMFRRRPAKRGRPGFARQNTRQDITALGDGVGGLVPSPVRDTPPLARDQTIHAPNQFQGDYQGDYQTEAPRPQAVHPLRGTTKSNGAGGPQLLKRPGFLAVHSVEKSFGSRQVVRGVSIYVRRGEAVGLLGPNGAGKTTVFYMITGLIKADRGAIELDGHDVTKLPMYQRARLGIGYLPQEASIFRGLTVEQNIRAVLEVVEPSRKKREQQLDSLLDEFNITRLRKSPSIALSGGERRRVEIARALATRPNYMLLDEPFAGIDPIAVGDIQDLVRHLTNRGIGVLITDHNVRETLGLTDRAYIVYAGEILTEGSPDEIVADPDVRRLYLGEEFRL</sequence>
<keyword evidence="9" id="KW-0547">Nucleotide-binding</keyword>
<dbReference type="NCBIfam" id="TIGR04406">
    <property type="entry name" value="LPS_export_lptB"/>
    <property type="match status" value="1"/>
</dbReference>
<evidence type="ECO:0000256" key="12">
    <source>
        <dbReference type="ARBA" id="ARBA00023136"/>
    </source>
</evidence>
<evidence type="ECO:0000313" key="19">
    <source>
        <dbReference type="Proteomes" id="UP000215884"/>
    </source>
</evidence>
<dbReference type="SUPFAM" id="SSF52540">
    <property type="entry name" value="P-loop containing nucleoside triphosphate hydrolases"/>
    <property type="match status" value="1"/>
</dbReference>
<dbReference type="Proteomes" id="UP000215884">
    <property type="component" value="Chromosome"/>
</dbReference>
<accession>A0A2U8Q250</accession>
<comment type="subcellular location">
    <subcellularLocation>
        <location evidence="2">Cell inner membrane</location>
        <topology evidence="2">Peripheral membrane protein</topology>
        <orientation evidence="2">Cytoplasmic side</orientation>
    </subcellularLocation>
    <subcellularLocation>
        <location evidence="1">Cytoplasm</location>
    </subcellularLocation>
</comment>
<comment type="similarity">
    <text evidence="3">Belongs to the ABC transporter superfamily. Outer membrane lipopolysaccharide export (TC 1.B.42) family.</text>
</comment>
<proteinExistence type="inferred from homology"/>
<dbReference type="GO" id="GO:0005737">
    <property type="term" value="C:cytoplasm"/>
    <property type="evidence" value="ECO:0007669"/>
    <property type="project" value="UniProtKB-SubCell"/>
</dbReference>
<dbReference type="PANTHER" id="PTHR45772:SF10">
    <property type="entry name" value="LIPOPOLYSACCHARIDE EXPORT SYSTEM ATP-BINDING PROTEIN LPTB"/>
    <property type="match status" value="1"/>
</dbReference>
<dbReference type="GO" id="GO:0016887">
    <property type="term" value="F:ATP hydrolysis activity"/>
    <property type="evidence" value="ECO:0007669"/>
    <property type="project" value="InterPro"/>
</dbReference>
<dbReference type="Gene3D" id="3.40.50.300">
    <property type="entry name" value="P-loop containing nucleotide triphosphate hydrolases"/>
    <property type="match status" value="1"/>
</dbReference>
<comment type="subunit">
    <text evidence="15">Component of the lipopolysaccharide transport and assembly complex. The LptBFG transporter is composed of two ATP-binding proteins (LptB) and two transmembrane proteins (LptF and LptG).</text>
</comment>
<keyword evidence="12" id="KW-0472">Membrane</keyword>
<dbReference type="InterPro" id="IPR017871">
    <property type="entry name" value="ABC_transporter-like_CS"/>
</dbReference>
<dbReference type="InterPro" id="IPR051120">
    <property type="entry name" value="ABC_AA/LPS_Transport"/>
</dbReference>
<evidence type="ECO:0000256" key="9">
    <source>
        <dbReference type="ARBA" id="ARBA00022741"/>
    </source>
</evidence>
<dbReference type="PROSITE" id="PS50893">
    <property type="entry name" value="ABC_TRANSPORTER_2"/>
    <property type="match status" value="1"/>
</dbReference>
<keyword evidence="10 18" id="KW-0067">ATP-binding</keyword>
<feature type="compositionally biased region" description="Basic residues" evidence="16">
    <location>
        <begin position="8"/>
        <end position="17"/>
    </location>
</feature>
<evidence type="ECO:0000256" key="7">
    <source>
        <dbReference type="ARBA" id="ARBA00022490"/>
    </source>
</evidence>
<evidence type="ECO:0000313" key="18">
    <source>
        <dbReference type="EMBL" id="AWM04170.1"/>
    </source>
</evidence>
<evidence type="ECO:0000256" key="3">
    <source>
        <dbReference type="ARBA" id="ARBA00010865"/>
    </source>
</evidence>
<dbReference type="InterPro" id="IPR003439">
    <property type="entry name" value="ABC_transporter-like_ATP-bd"/>
</dbReference>
<dbReference type="GO" id="GO:0043190">
    <property type="term" value="C:ATP-binding cassette (ABC) transporter complex"/>
    <property type="evidence" value="ECO:0007669"/>
    <property type="project" value="InterPro"/>
</dbReference>
<dbReference type="RefSeq" id="WP_094894170.1">
    <property type="nucleotide sequence ID" value="NZ_CP029426.2"/>
</dbReference>
<dbReference type="FunFam" id="3.40.50.300:FF:000151">
    <property type="entry name" value="Lipopolysaccharide ABC transporter ATP-binding protein"/>
    <property type="match status" value="1"/>
</dbReference>
<evidence type="ECO:0000256" key="4">
    <source>
        <dbReference type="ARBA" id="ARBA00017803"/>
    </source>
</evidence>
<evidence type="ECO:0000256" key="11">
    <source>
        <dbReference type="ARBA" id="ARBA00022967"/>
    </source>
</evidence>
<dbReference type="CDD" id="cd03218">
    <property type="entry name" value="ABC_YhbG"/>
    <property type="match status" value="1"/>
</dbReference>
<reference evidence="18 19" key="1">
    <citation type="journal article" date="2017" name="Syst. Appl. Microbiol.">
        <title>Soybeans inoculated with root zone soils of Canadian native legumes harbour diverse and novel Bradyrhizobium spp. that possess agricultural potential.</title>
        <authorList>
            <person name="Bromfield E.S.P."/>
            <person name="Cloutier S."/>
            <person name="Tambong J.T."/>
            <person name="Tran Thi T.V."/>
        </authorList>
    </citation>
    <scope>NUCLEOTIDE SEQUENCE [LARGE SCALE GENOMIC DNA]</scope>
    <source>
        <strain evidence="18 19">39S1MB</strain>
    </source>
</reference>
<keyword evidence="5" id="KW-0813">Transport</keyword>
<evidence type="ECO:0000256" key="15">
    <source>
        <dbReference type="ARBA" id="ARBA00026081"/>
    </source>
</evidence>
<evidence type="ECO:0000256" key="1">
    <source>
        <dbReference type="ARBA" id="ARBA00004496"/>
    </source>
</evidence>
<dbReference type="InterPro" id="IPR027417">
    <property type="entry name" value="P-loop_NTPase"/>
</dbReference>
<dbReference type="OrthoDB" id="9776369at2"/>
<evidence type="ECO:0000256" key="6">
    <source>
        <dbReference type="ARBA" id="ARBA00022475"/>
    </source>
</evidence>
<dbReference type="GO" id="GO:0005524">
    <property type="term" value="F:ATP binding"/>
    <property type="evidence" value="ECO:0007669"/>
    <property type="project" value="UniProtKB-KW"/>
</dbReference>
<dbReference type="InterPro" id="IPR030921">
    <property type="entry name" value="LPS_export_LptB"/>
</dbReference>
<evidence type="ECO:0000256" key="8">
    <source>
        <dbReference type="ARBA" id="ARBA00022519"/>
    </source>
</evidence>
<keyword evidence="19" id="KW-1185">Reference proteome</keyword>
<feature type="region of interest" description="Disordered" evidence="16">
    <location>
        <begin position="1"/>
        <end position="21"/>
    </location>
</feature>
<dbReference type="GO" id="GO:0055085">
    <property type="term" value="P:transmembrane transport"/>
    <property type="evidence" value="ECO:0007669"/>
    <property type="project" value="InterPro"/>
</dbReference>
<name>A0A2U8Q250_9BRAD</name>
<protein>
    <recommendedName>
        <fullName evidence="4">Lipopolysaccharide export system ATP-binding protein LptB</fullName>
    </recommendedName>
</protein>
<dbReference type="EMBL" id="CP029426">
    <property type="protein sequence ID" value="AWM04170.1"/>
    <property type="molecule type" value="Genomic_DNA"/>
</dbReference>
<evidence type="ECO:0000259" key="17">
    <source>
        <dbReference type="PROSITE" id="PS50893"/>
    </source>
</evidence>
<feature type="domain" description="ABC transporter" evidence="17">
    <location>
        <begin position="104"/>
        <end position="336"/>
    </location>
</feature>
<dbReference type="InterPro" id="IPR032823">
    <property type="entry name" value="BCA_ABC_TP_C"/>
</dbReference>
<reference evidence="18 19" key="2">
    <citation type="journal article" date="2019" name="Int. J. Syst. Evol. Microbiol.">
        <title>Description and complete genome sequence of Bradyrhizobium amphicarpaeae sp. nov., harbouring photosystem and nitrogen-fixation genes.</title>
        <authorList>
            <person name="Bromfield E.S.P."/>
            <person name="Cloutier S."/>
            <person name="Nguyen H.D.T."/>
        </authorList>
    </citation>
    <scope>NUCLEOTIDE SEQUENCE [LARGE SCALE GENOMIC DNA]</scope>
    <source>
        <strain evidence="18 19">39S1MB</strain>
    </source>
</reference>
<evidence type="ECO:0000256" key="5">
    <source>
        <dbReference type="ARBA" id="ARBA00022448"/>
    </source>
</evidence>
<dbReference type="PANTHER" id="PTHR45772">
    <property type="entry name" value="CONSERVED COMPONENT OF ABC TRANSPORTER FOR NATURAL AMINO ACIDS-RELATED"/>
    <property type="match status" value="1"/>
</dbReference>
<evidence type="ECO:0000256" key="2">
    <source>
        <dbReference type="ARBA" id="ARBA00004515"/>
    </source>
</evidence>
<evidence type="ECO:0000256" key="13">
    <source>
        <dbReference type="ARBA" id="ARBA00024722"/>
    </source>
</evidence>
<evidence type="ECO:0000256" key="14">
    <source>
        <dbReference type="ARBA" id="ARBA00024818"/>
    </source>
</evidence>
<keyword evidence="7" id="KW-0963">Cytoplasm</keyword>
<comment type="function">
    <text evidence="14">Part of the ABC transporter complex LptBFG involved in the translocation of lipopolysaccharide (LPS) from the inner membrane to the outer membrane. Probably responsible for energy coupling to the transport system.</text>
</comment>
<dbReference type="Pfam" id="PF00005">
    <property type="entry name" value="ABC_tran"/>
    <property type="match status" value="1"/>
</dbReference>
<dbReference type="KEGG" id="brq:CIT40_31815"/>
<comment type="function">
    <text evidence="13">Involved in beta-(1--&gt;2)glucan export. Transmembrane domains (TMD) form a pore in the inner membrane and the ATP-binding domain (NBD) is responsible for energy generation.</text>
</comment>
<dbReference type="Pfam" id="PF12399">
    <property type="entry name" value="BCA_ABC_TP_C"/>
    <property type="match status" value="1"/>
</dbReference>
<keyword evidence="6" id="KW-1003">Cell membrane</keyword>